<evidence type="ECO:0000313" key="2">
    <source>
        <dbReference type="Proteomes" id="UP000237000"/>
    </source>
</evidence>
<comment type="caution">
    <text evidence="1">The sequence shown here is derived from an EMBL/GenBank/DDBJ whole genome shotgun (WGS) entry which is preliminary data.</text>
</comment>
<protein>
    <submittedName>
        <fullName evidence="1">Uncharacterized protein</fullName>
    </submittedName>
</protein>
<evidence type="ECO:0000313" key="1">
    <source>
        <dbReference type="EMBL" id="PON85448.1"/>
    </source>
</evidence>
<organism evidence="1 2">
    <name type="scientific">Trema orientale</name>
    <name type="common">Charcoal tree</name>
    <name type="synonym">Celtis orientalis</name>
    <dbReference type="NCBI Taxonomy" id="63057"/>
    <lineage>
        <taxon>Eukaryota</taxon>
        <taxon>Viridiplantae</taxon>
        <taxon>Streptophyta</taxon>
        <taxon>Embryophyta</taxon>
        <taxon>Tracheophyta</taxon>
        <taxon>Spermatophyta</taxon>
        <taxon>Magnoliopsida</taxon>
        <taxon>eudicotyledons</taxon>
        <taxon>Gunneridae</taxon>
        <taxon>Pentapetalae</taxon>
        <taxon>rosids</taxon>
        <taxon>fabids</taxon>
        <taxon>Rosales</taxon>
        <taxon>Cannabaceae</taxon>
        <taxon>Trema</taxon>
    </lineage>
</organism>
<dbReference type="AlphaFoldDB" id="A0A2P5EIT7"/>
<gene>
    <name evidence="1" type="ORF">TorRG33x02_187280</name>
</gene>
<dbReference type="OrthoDB" id="10423098at2759"/>
<dbReference type="InParanoid" id="A0A2P5EIT7"/>
<name>A0A2P5EIT7_TREOI</name>
<accession>A0A2P5EIT7</accession>
<sequence>MLGSAKEGMTMAFLGVKASTSDEMTVEQSWNIFSKVMAGQATATTTTMAGLVVATGLASSMAMSGQLDGSRKNKG</sequence>
<dbReference type="EMBL" id="JXTC01000147">
    <property type="protein sequence ID" value="PON85448.1"/>
    <property type="molecule type" value="Genomic_DNA"/>
</dbReference>
<dbReference type="Proteomes" id="UP000237000">
    <property type="component" value="Unassembled WGS sequence"/>
</dbReference>
<keyword evidence="2" id="KW-1185">Reference proteome</keyword>
<reference evidence="2" key="1">
    <citation type="submission" date="2016-06" db="EMBL/GenBank/DDBJ databases">
        <title>Parallel loss of symbiosis genes in relatives of nitrogen-fixing non-legume Parasponia.</title>
        <authorList>
            <person name="Van Velzen R."/>
            <person name="Holmer R."/>
            <person name="Bu F."/>
            <person name="Rutten L."/>
            <person name="Van Zeijl A."/>
            <person name="Liu W."/>
            <person name="Santuari L."/>
            <person name="Cao Q."/>
            <person name="Sharma T."/>
            <person name="Shen D."/>
            <person name="Roswanjaya Y."/>
            <person name="Wardhani T."/>
            <person name="Kalhor M.S."/>
            <person name="Jansen J."/>
            <person name="Van den Hoogen J."/>
            <person name="Gungor B."/>
            <person name="Hartog M."/>
            <person name="Hontelez J."/>
            <person name="Verver J."/>
            <person name="Yang W.-C."/>
            <person name="Schijlen E."/>
            <person name="Repin R."/>
            <person name="Schilthuizen M."/>
            <person name="Schranz E."/>
            <person name="Heidstra R."/>
            <person name="Miyata K."/>
            <person name="Fedorova E."/>
            <person name="Kohlen W."/>
            <person name="Bisseling T."/>
            <person name="Smit S."/>
            <person name="Geurts R."/>
        </authorList>
    </citation>
    <scope>NUCLEOTIDE SEQUENCE [LARGE SCALE GENOMIC DNA]</scope>
    <source>
        <strain evidence="2">cv. RG33-2</strain>
    </source>
</reference>
<proteinExistence type="predicted"/>